<dbReference type="Pfam" id="PF03178">
    <property type="entry name" value="CPSF_A"/>
    <property type="match status" value="1"/>
</dbReference>
<dbReference type="PANTHER" id="PTHR10644">
    <property type="entry name" value="DNA REPAIR/RNA PROCESSING CPSF FAMILY"/>
    <property type="match status" value="1"/>
</dbReference>
<feature type="compositionally biased region" description="Basic and acidic residues" evidence="3">
    <location>
        <begin position="994"/>
        <end position="1003"/>
    </location>
</feature>
<evidence type="ECO:0000313" key="8">
    <source>
        <dbReference type="Proteomes" id="UP000054558"/>
    </source>
</evidence>
<dbReference type="InterPro" id="IPR018846">
    <property type="entry name" value="Beta-prop_RSE1/DDB1/CPSF1_1st"/>
</dbReference>
<evidence type="ECO:0000256" key="3">
    <source>
        <dbReference type="SAM" id="MobiDB-lite"/>
    </source>
</evidence>
<evidence type="ECO:0000259" key="6">
    <source>
        <dbReference type="Pfam" id="PF23726"/>
    </source>
</evidence>
<feature type="compositionally biased region" description="Polar residues" evidence="3">
    <location>
        <begin position="735"/>
        <end position="747"/>
    </location>
</feature>
<dbReference type="GO" id="GO:0005634">
    <property type="term" value="C:nucleus"/>
    <property type="evidence" value="ECO:0000318"/>
    <property type="project" value="GO_Central"/>
</dbReference>
<dbReference type="Proteomes" id="UP000054558">
    <property type="component" value="Unassembled WGS sequence"/>
</dbReference>
<dbReference type="Pfam" id="PF23726">
    <property type="entry name" value="Beta-prop_RSE1_2nd"/>
    <property type="match status" value="1"/>
</dbReference>
<dbReference type="Gene3D" id="2.130.10.10">
    <property type="entry name" value="YVTN repeat-like/Quinoprotein amine dehydrogenase"/>
    <property type="match status" value="2"/>
</dbReference>
<evidence type="ECO:0000256" key="2">
    <source>
        <dbReference type="ARBA" id="ARBA00023242"/>
    </source>
</evidence>
<dbReference type="GO" id="GO:0005686">
    <property type="term" value="C:U2 snRNP"/>
    <property type="evidence" value="ECO:0000318"/>
    <property type="project" value="GO_Central"/>
</dbReference>
<feature type="region of interest" description="Disordered" evidence="3">
    <location>
        <begin position="878"/>
        <end position="956"/>
    </location>
</feature>
<name>A0A1Y1HRQ1_KLENI</name>
<dbReference type="InterPro" id="IPR015943">
    <property type="entry name" value="WD40/YVTN_repeat-like_dom_sf"/>
</dbReference>
<feature type="compositionally biased region" description="Polar residues" evidence="3">
    <location>
        <begin position="920"/>
        <end position="930"/>
    </location>
</feature>
<dbReference type="EMBL" id="DF237026">
    <property type="protein sequence ID" value="GAQ81315.1"/>
    <property type="molecule type" value="Genomic_DNA"/>
</dbReference>
<accession>A0A1Y1HRQ1</accession>
<dbReference type="GO" id="GO:0030620">
    <property type="term" value="F:U2 snRNA binding"/>
    <property type="evidence" value="ECO:0000318"/>
    <property type="project" value="GO_Central"/>
</dbReference>
<protein>
    <submittedName>
        <fullName evidence="7">Splicing factor 3B subunit 3</fullName>
    </submittedName>
</protein>
<feature type="domain" description="RSE1/DDB1/CPSF1 second beta-propeller" evidence="6">
    <location>
        <begin position="552"/>
        <end position="866"/>
    </location>
</feature>
<feature type="region of interest" description="Disordered" evidence="3">
    <location>
        <begin position="977"/>
        <end position="1013"/>
    </location>
</feature>
<feature type="compositionally biased region" description="Basic and acidic residues" evidence="3">
    <location>
        <begin position="720"/>
        <end position="732"/>
    </location>
</feature>
<comment type="subcellular location">
    <subcellularLocation>
        <location evidence="1">Nucleus</location>
    </subcellularLocation>
</comment>
<feature type="region of interest" description="Disordered" evidence="3">
    <location>
        <begin position="718"/>
        <end position="750"/>
    </location>
</feature>
<gene>
    <name evidence="7" type="ORF">KFL_000770080</name>
</gene>
<dbReference type="InterPro" id="IPR058543">
    <property type="entry name" value="Beta-prop_RSE1/DDB1/CPSF1_2nd"/>
</dbReference>
<dbReference type="STRING" id="105231.A0A1Y1HRQ1"/>
<evidence type="ECO:0000313" key="7">
    <source>
        <dbReference type="EMBL" id="GAQ81315.1"/>
    </source>
</evidence>
<evidence type="ECO:0000259" key="5">
    <source>
        <dbReference type="Pfam" id="PF10433"/>
    </source>
</evidence>
<evidence type="ECO:0000256" key="1">
    <source>
        <dbReference type="ARBA" id="ARBA00004123"/>
    </source>
</evidence>
<sequence length="1645" mass="172905">MMAETQSNHSYLVKTVLKGTAVQHAVAGSFTGPGASEVVLAKGTILELVVPAEDGSLVTLCEQSIFGAILNAQLLPWSDAFHSALLPASLLGCDLLVLLSDSSDLAFVGFDKDAHRFVSVGRVDLQNEGFSRTRLPALLAVDTAGRAVAIAAAAEHLALFHASPMAGAKIMEGALPNASPPGVGHQSWDAIVSMAFVRPSADDTDNGVLKLAVIVRRDDTPGHEVLILFHDTRDRSTHLWARLPPSANLCPSSGNLLPLLVLAPPHMSETLLIGRAGDLIALDLSFEGPVVRATWNFDNALGRSEAPYRELESLAFGALDLASDAPRGAALRIRSERNGTEAGWELDLRSPDAETTRVAKRRVRVRPGDPPGEEEVTFGDWNDADAETAVAHEGTSVVKDGPSICAWAWRFDGSGKSEALVLSFADGGLQTLEFTRRRGVDGPDWRFVPGGSCDGDTCRPCGAVAWLGGDLVGAFVRGGDGHVMTVGPDREMTAVAEVANAAPIVDFQLADHFDEKQDQLFACCGDGPSASLRVIRPGISAERLLSTPPAYKGVAGVWAMRMSASDPHHSLLVMSFVSETRVLSVGLSFDDVTESVGFQQNASTLACGLIIDCHVVQIFARGVNLCAPTGAAHPSGIYADQPYTATWRPPDGACVSVGAVSTGRVVVGLSRPSGLVMLGVEKRPSDGGHVALVQLQSCSVGAELSCISLQDAPRAGDVSASKDDVSASRDDVTAGAQSSGEASTSGLDSGKSDGKVFAKLRFAMQAGSVCVLGTYRPSVEVRSALPGDGFRLLATVSLTAGTDYQQRNILSGLGLSSDVRSSAVPTAGCVPESVLLSFFDRGYLLVGLRNGLLARYEWPTARLEPALSARGGDSFVPDGLGSCPVDDTETPAGVSKMETKASEEGLLKTVSGSENEDLTGGQQELGTNGFRTGERASAGSGGSDRDDQAASTSSCHAELPLTLEQVGERRIGSAPVSLIPLANPDPFGRSPKSLQRDPDKTARNPDAIGVKSDAAERIQSAADRYVDAAERDADATPWIPDAVGRDLDAFDGHRNGLDGQAASVSSAFADVLVLSNQPWLLHRSRRGRGRMMTSLLSHPASSHATGVSCRECPRGIVFMTDCCMHLVELDANHKSDVRTLSCPGAPRRLLYHPPSKTLIGAGTTPIESPGDPQSSISANCPVGSPGHSRNVVHCIDPDSGAILCSDPAFPHPSERCVSLSLWPSGAEQYIVVGTARKSGDPADEGRILASLLDPEAEPELRGGLYIYRLRFPEGGSSKGSTTTEEAASLVEEKVYQNESHWWLGPVSVRNMPGPVLATCQLAISPYGRSYLAVAAGCHVFVFGITGRAGSNSAVDGTSRLKLMAKARTRFPVVALSPAPCPSKSADAYLFVGDSRDGVLLYRFSTGSLELALADPERRSLADVIAAPGDVRSAAIGADSGGGVGMMSAEGRPVGSKSPEKNLDVKAWFNLGDPPTRLRAGSAFTHQPSFPKPATREASQPVEEHQSPGDALPLGKAVFVATASGGVSSLEKVHPLEYQFLELVQQSLAAFPATAPLTGNGYAAFRAKGSKAKGRPTLEADFLAQYLDLTESQQLAVLTARSASLARALSGLLNEDEGKEKAEDGIIGFESCQRIREIAVVLIENL</sequence>
<keyword evidence="2" id="KW-0539">Nucleus</keyword>
<feature type="compositionally biased region" description="Basic and acidic residues" evidence="3">
    <location>
        <begin position="897"/>
        <end position="906"/>
    </location>
</feature>
<feature type="region of interest" description="Disordered" evidence="3">
    <location>
        <begin position="1484"/>
        <end position="1509"/>
    </location>
</feature>
<dbReference type="GO" id="GO:0000398">
    <property type="term" value="P:mRNA splicing, via spliceosome"/>
    <property type="evidence" value="ECO:0000318"/>
    <property type="project" value="GO_Central"/>
</dbReference>
<dbReference type="InterPro" id="IPR004871">
    <property type="entry name" value="RSE1/DDB1/CPSF1_C"/>
</dbReference>
<feature type="domain" description="RSE1/DDB1/CPSF1 C-terminal" evidence="4">
    <location>
        <begin position="1330"/>
        <end position="1587"/>
    </location>
</feature>
<proteinExistence type="predicted"/>
<dbReference type="Pfam" id="PF10433">
    <property type="entry name" value="Beta-prop_RSE1_1st"/>
    <property type="match status" value="1"/>
</dbReference>
<dbReference type="OrthoDB" id="2021184at2759"/>
<organism evidence="7 8">
    <name type="scientific">Klebsormidium nitens</name>
    <name type="common">Green alga</name>
    <name type="synonym">Ulothrix nitens</name>
    <dbReference type="NCBI Taxonomy" id="105231"/>
    <lineage>
        <taxon>Eukaryota</taxon>
        <taxon>Viridiplantae</taxon>
        <taxon>Streptophyta</taxon>
        <taxon>Klebsormidiophyceae</taxon>
        <taxon>Klebsormidiales</taxon>
        <taxon>Klebsormidiaceae</taxon>
        <taxon>Klebsormidium</taxon>
    </lineage>
</organism>
<feature type="domain" description="RSE1/DDB1/CPSF1 first beta-propeller" evidence="5">
    <location>
        <begin position="21"/>
        <end position="205"/>
    </location>
</feature>
<evidence type="ECO:0000259" key="4">
    <source>
        <dbReference type="Pfam" id="PF03178"/>
    </source>
</evidence>
<dbReference type="InterPro" id="IPR050358">
    <property type="entry name" value="RSE1/DDB1/CFT1"/>
</dbReference>
<keyword evidence="8" id="KW-1185">Reference proteome</keyword>
<reference evidence="7 8" key="1">
    <citation type="journal article" date="2014" name="Nat. Commun.">
        <title>Klebsormidium flaccidum genome reveals primary factors for plant terrestrial adaptation.</title>
        <authorList>
            <person name="Hori K."/>
            <person name="Maruyama F."/>
            <person name="Fujisawa T."/>
            <person name="Togashi T."/>
            <person name="Yamamoto N."/>
            <person name="Seo M."/>
            <person name="Sato S."/>
            <person name="Yamada T."/>
            <person name="Mori H."/>
            <person name="Tajima N."/>
            <person name="Moriyama T."/>
            <person name="Ikeuchi M."/>
            <person name="Watanabe M."/>
            <person name="Wada H."/>
            <person name="Kobayashi K."/>
            <person name="Saito M."/>
            <person name="Masuda T."/>
            <person name="Sasaki-Sekimoto Y."/>
            <person name="Mashiguchi K."/>
            <person name="Awai K."/>
            <person name="Shimojima M."/>
            <person name="Masuda S."/>
            <person name="Iwai M."/>
            <person name="Nobusawa T."/>
            <person name="Narise T."/>
            <person name="Kondo S."/>
            <person name="Saito H."/>
            <person name="Sato R."/>
            <person name="Murakawa M."/>
            <person name="Ihara Y."/>
            <person name="Oshima-Yamada Y."/>
            <person name="Ohtaka K."/>
            <person name="Satoh M."/>
            <person name="Sonobe K."/>
            <person name="Ishii M."/>
            <person name="Ohtani R."/>
            <person name="Kanamori-Sato M."/>
            <person name="Honoki R."/>
            <person name="Miyazaki D."/>
            <person name="Mochizuki H."/>
            <person name="Umetsu J."/>
            <person name="Higashi K."/>
            <person name="Shibata D."/>
            <person name="Kamiya Y."/>
            <person name="Sato N."/>
            <person name="Nakamura Y."/>
            <person name="Tabata S."/>
            <person name="Ida S."/>
            <person name="Kurokawa K."/>
            <person name="Ohta H."/>
        </authorList>
    </citation>
    <scope>NUCLEOTIDE SEQUENCE [LARGE SCALE GENOMIC DNA]</scope>
    <source>
        <strain evidence="7 8">NIES-2285</strain>
    </source>
</reference>
<dbReference type="OMA" id="NPRMIFC"/>